<accession>A0A1I2A1W5</accession>
<keyword evidence="2" id="KW-1185">Reference proteome</keyword>
<dbReference type="AlphaFoldDB" id="A0A1I2A1W5"/>
<dbReference type="Proteomes" id="UP000199119">
    <property type="component" value="Unassembled WGS sequence"/>
</dbReference>
<proteinExistence type="predicted"/>
<reference evidence="2" key="1">
    <citation type="submission" date="2016-10" db="EMBL/GenBank/DDBJ databases">
        <authorList>
            <person name="Varghese N."/>
            <person name="Submissions S."/>
        </authorList>
    </citation>
    <scope>NUCLEOTIDE SEQUENCE [LARGE SCALE GENOMIC DNA]</scope>
    <source>
        <strain evidence="2">DSM 27981</strain>
    </source>
</reference>
<gene>
    <name evidence="1" type="ORF">SAMN04489711_101478</name>
</gene>
<sequence>MIRNTDSYVILRRHSQQMLDFAVLVCTAAPQLKHALAAHEVDPAAFLATNASFPASEVPYSTEKRSLNGYTTVLGANLLLSVFSYFETYFFAAFDEVISFHGGEKGIEAAIKRQLRERNHDPQVVASLNGLRSPYKPQRADRYRKHTAALANISLAWPSQRFMLYGLKQAVAQRPRWKAVDIPKLAVEIFGVDVTDQERDRFHSIRDDRNKIAHGKNLSHDLRKAVDASYFLKNFALKIDSCIVKNSLVLERYAH</sequence>
<organism evidence="1 2">
    <name type="scientific">Paracidovorax wautersii</name>
    <dbReference type="NCBI Taxonomy" id="1177982"/>
    <lineage>
        <taxon>Bacteria</taxon>
        <taxon>Pseudomonadati</taxon>
        <taxon>Pseudomonadota</taxon>
        <taxon>Betaproteobacteria</taxon>
        <taxon>Burkholderiales</taxon>
        <taxon>Comamonadaceae</taxon>
        <taxon>Paracidovorax</taxon>
    </lineage>
</organism>
<evidence type="ECO:0008006" key="3">
    <source>
        <dbReference type="Google" id="ProtNLM"/>
    </source>
</evidence>
<protein>
    <recommendedName>
        <fullName evidence="3">RiboL-PSP-HEPN domain-containing protein</fullName>
    </recommendedName>
</protein>
<dbReference type="EMBL" id="FONX01000001">
    <property type="protein sequence ID" value="SFE37588.1"/>
    <property type="molecule type" value="Genomic_DNA"/>
</dbReference>
<evidence type="ECO:0000313" key="2">
    <source>
        <dbReference type="Proteomes" id="UP000199119"/>
    </source>
</evidence>
<evidence type="ECO:0000313" key="1">
    <source>
        <dbReference type="EMBL" id="SFE37588.1"/>
    </source>
</evidence>
<name>A0A1I2A1W5_9BURK</name>